<feature type="transmembrane region" description="Helical" evidence="7">
    <location>
        <begin position="242"/>
        <end position="264"/>
    </location>
</feature>
<dbReference type="RefSeq" id="WP_132417855.1">
    <property type="nucleotide sequence ID" value="NZ_SKFG01000008.1"/>
</dbReference>
<dbReference type="CDD" id="cd17329">
    <property type="entry name" value="MFS_MdtH_MDR_like"/>
    <property type="match status" value="1"/>
</dbReference>
<evidence type="ECO:0000313" key="9">
    <source>
        <dbReference type="EMBL" id="TCZ77771.1"/>
    </source>
</evidence>
<dbReference type="InterPro" id="IPR020846">
    <property type="entry name" value="MFS_dom"/>
</dbReference>
<evidence type="ECO:0000259" key="8">
    <source>
        <dbReference type="PROSITE" id="PS50850"/>
    </source>
</evidence>
<gene>
    <name evidence="9" type="ORF">E0485_09845</name>
</gene>
<dbReference type="InterPro" id="IPR011701">
    <property type="entry name" value="MFS"/>
</dbReference>
<keyword evidence="3" id="KW-1003">Cell membrane</keyword>
<feature type="transmembrane region" description="Helical" evidence="7">
    <location>
        <begin position="37"/>
        <end position="59"/>
    </location>
</feature>
<evidence type="ECO:0000256" key="7">
    <source>
        <dbReference type="SAM" id="Phobius"/>
    </source>
</evidence>
<comment type="caution">
    <text evidence="9">The sequence shown here is derived from an EMBL/GenBank/DDBJ whole genome shotgun (WGS) entry which is preliminary data.</text>
</comment>
<keyword evidence="6 7" id="KW-0472">Membrane</keyword>
<feature type="transmembrane region" description="Helical" evidence="7">
    <location>
        <begin position="299"/>
        <end position="320"/>
    </location>
</feature>
<keyword evidence="5 7" id="KW-1133">Transmembrane helix</keyword>
<comment type="subcellular location">
    <subcellularLocation>
        <location evidence="1">Cell membrane</location>
        <topology evidence="1">Multi-pass membrane protein</topology>
    </subcellularLocation>
</comment>
<keyword evidence="4 7" id="KW-0812">Transmembrane</keyword>
<feature type="transmembrane region" description="Helical" evidence="7">
    <location>
        <begin position="94"/>
        <end position="119"/>
    </location>
</feature>
<feature type="transmembrane region" description="Helical" evidence="7">
    <location>
        <begin position="200"/>
        <end position="222"/>
    </location>
</feature>
<dbReference type="InterPro" id="IPR050171">
    <property type="entry name" value="MFS_Transporters"/>
</dbReference>
<feature type="domain" description="Major facilitator superfamily (MFS) profile" evidence="8">
    <location>
        <begin position="4"/>
        <end position="387"/>
    </location>
</feature>
<dbReference type="PANTHER" id="PTHR23517:SF10">
    <property type="entry name" value="MAJOR FACILITATOR SUPERFAMILY (MFS) PROFILE DOMAIN-CONTAINING PROTEIN"/>
    <property type="match status" value="1"/>
</dbReference>
<proteinExistence type="predicted"/>
<evidence type="ECO:0000256" key="1">
    <source>
        <dbReference type="ARBA" id="ARBA00004651"/>
    </source>
</evidence>
<evidence type="ECO:0000256" key="4">
    <source>
        <dbReference type="ARBA" id="ARBA00022692"/>
    </source>
</evidence>
<feature type="transmembrane region" description="Helical" evidence="7">
    <location>
        <begin position="131"/>
        <end position="151"/>
    </location>
</feature>
<evidence type="ECO:0000256" key="3">
    <source>
        <dbReference type="ARBA" id="ARBA00022475"/>
    </source>
</evidence>
<sequence length="393" mass="42426">MSKKVWLLVGSMFISVLGGSVLWPLNSIYIHQHLGKTLAMAGLVLTLNSLAGVVGSMLGGYLFDRIGSYKAIVLGLTFSFAASLTLAFNHGWEAYVICLILMGFGTGVLMPCIFALAALVSPNSESKTYAAIYIAQNAGVAVGSAIGGLLASYSFNYIFIGNAAIYGCFALIVVSTFYSMPNSVQGKKGRVGEVREKSNFLTPSLKALFMLCGAYILCWFGYTQWQATISVHMQNLHIDLKLYSLLWTINGVLIVFGQPFVTTFVPRILKSIKQQMIVGTGLFAASFGILLVADQFRVFVAAMIIITIGEMLVWPSVLNVTNQLAPSHKKGFYQGITNSAAAVGRMIGPFLGGMLVDAYSMNALFSLIIGLFIVAGLLISVYDRSMKKQVQVN</sequence>
<dbReference type="GO" id="GO:0005886">
    <property type="term" value="C:plasma membrane"/>
    <property type="evidence" value="ECO:0007669"/>
    <property type="project" value="UniProtKB-SubCell"/>
</dbReference>
<dbReference type="SUPFAM" id="SSF103473">
    <property type="entry name" value="MFS general substrate transporter"/>
    <property type="match status" value="1"/>
</dbReference>
<feature type="transmembrane region" description="Helical" evidence="7">
    <location>
        <begin position="363"/>
        <end position="382"/>
    </location>
</feature>
<dbReference type="PANTHER" id="PTHR23517">
    <property type="entry name" value="RESISTANCE PROTEIN MDTM, PUTATIVE-RELATED-RELATED"/>
    <property type="match status" value="1"/>
</dbReference>
<evidence type="ECO:0000256" key="5">
    <source>
        <dbReference type="ARBA" id="ARBA00022989"/>
    </source>
</evidence>
<evidence type="ECO:0000256" key="6">
    <source>
        <dbReference type="ARBA" id="ARBA00023136"/>
    </source>
</evidence>
<dbReference type="PRINTS" id="PR01988">
    <property type="entry name" value="EXPORTERBACE"/>
</dbReference>
<name>A0A4R4EHK6_9BACL</name>
<feature type="transmembrane region" description="Helical" evidence="7">
    <location>
        <begin position="5"/>
        <end position="25"/>
    </location>
</feature>
<dbReference type="GO" id="GO:0022857">
    <property type="term" value="F:transmembrane transporter activity"/>
    <property type="evidence" value="ECO:0007669"/>
    <property type="project" value="InterPro"/>
</dbReference>
<accession>A0A4R4EHK6</accession>
<dbReference type="Proteomes" id="UP000295418">
    <property type="component" value="Unassembled WGS sequence"/>
</dbReference>
<dbReference type="PROSITE" id="PS50850">
    <property type="entry name" value="MFS"/>
    <property type="match status" value="1"/>
</dbReference>
<feature type="transmembrane region" description="Helical" evidence="7">
    <location>
        <begin position="157"/>
        <end position="179"/>
    </location>
</feature>
<feature type="transmembrane region" description="Helical" evidence="7">
    <location>
        <begin position="71"/>
        <end position="88"/>
    </location>
</feature>
<dbReference type="EMBL" id="SKFG01000008">
    <property type="protein sequence ID" value="TCZ77771.1"/>
    <property type="molecule type" value="Genomic_DNA"/>
</dbReference>
<reference evidence="9 10" key="1">
    <citation type="submission" date="2019-03" db="EMBL/GenBank/DDBJ databases">
        <authorList>
            <person name="Kim M.K.M."/>
        </authorList>
    </citation>
    <scope>NUCLEOTIDE SEQUENCE [LARGE SCALE GENOMIC DNA]</scope>
    <source>
        <strain evidence="9 10">18JY21-1</strain>
    </source>
</reference>
<organism evidence="9 10">
    <name type="scientific">Paenibacillus albiflavus</name>
    <dbReference type="NCBI Taxonomy" id="2545760"/>
    <lineage>
        <taxon>Bacteria</taxon>
        <taxon>Bacillati</taxon>
        <taxon>Bacillota</taxon>
        <taxon>Bacilli</taxon>
        <taxon>Bacillales</taxon>
        <taxon>Paenibacillaceae</taxon>
        <taxon>Paenibacillus</taxon>
    </lineage>
</organism>
<dbReference type="Pfam" id="PF07690">
    <property type="entry name" value="MFS_1"/>
    <property type="match status" value="1"/>
</dbReference>
<dbReference type="InterPro" id="IPR036259">
    <property type="entry name" value="MFS_trans_sf"/>
</dbReference>
<dbReference type="AlphaFoldDB" id="A0A4R4EHK6"/>
<evidence type="ECO:0000256" key="2">
    <source>
        <dbReference type="ARBA" id="ARBA00022448"/>
    </source>
</evidence>
<dbReference type="InterPro" id="IPR022324">
    <property type="entry name" value="Bacilysin_exporter_BacE_put"/>
</dbReference>
<keyword evidence="10" id="KW-1185">Reference proteome</keyword>
<feature type="transmembrane region" description="Helical" evidence="7">
    <location>
        <begin position="276"/>
        <end position="293"/>
    </location>
</feature>
<keyword evidence="2" id="KW-0813">Transport</keyword>
<dbReference type="Gene3D" id="1.20.1250.20">
    <property type="entry name" value="MFS general substrate transporter like domains"/>
    <property type="match status" value="1"/>
</dbReference>
<dbReference type="OrthoDB" id="3268460at2"/>
<evidence type="ECO:0000313" key="10">
    <source>
        <dbReference type="Proteomes" id="UP000295418"/>
    </source>
</evidence>
<protein>
    <submittedName>
        <fullName evidence="9">MFS transporter</fullName>
    </submittedName>
</protein>